<evidence type="ECO:0000256" key="3">
    <source>
        <dbReference type="SAM" id="SignalP"/>
    </source>
</evidence>
<keyword evidence="2" id="KW-0812">Transmembrane</keyword>
<evidence type="ECO:0000313" key="5">
    <source>
        <dbReference type="RefSeq" id="XP_022302895.1"/>
    </source>
</evidence>
<evidence type="ECO:0000313" key="4">
    <source>
        <dbReference type="Proteomes" id="UP000694844"/>
    </source>
</evidence>
<feature type="transmembrane region" description="Helical" evidence="2">
    <location>
        <begin position="45"/>
        <end position="62"/>
    </location>
</feature>
<evidence type="ECO:0000256" key="1">
    <source>
        <dbReference type="SAM" id="MobiDB-lite"/>
    </source>
</evidence>
<feature type="signal peptide" evidence="3">
    <location>
        <begin position="1"/>
        <end position="21"/>
    </location>
</feature>
<name>A0A8B8BHP4_CRAVI</name>
<gene>
    <name evidence="5" type="primary">LOC111110615</name>
</gene>
<feature type="region of interest" description="Disordered" evidence="1">
    <location>
        <begin position="133"/>
        <end position="181"/>
    </location>
</feature>
<organism evidence="4 5">
    <name type="scientific">Crassostrea virginica</name>
    <name type="common">Eastern oyster</name>
    <dbReference type="NCBI Taxonomy" id="6565"/>
    <lineage>
        <taxon>Eukaryota</taxon>
        <taxon>Metazoa</taxon>
        <taxon>Spiralia</taxon>
        <taxon>Lophotrochozoa</taxon>
        <taxon>Mollusca</taxon>
        <taxon>Bivalvia</taxon>
        <taxon>Autobranchia</taxon>
        <taxon>Pteriomorphia</taxon>
        <taxon>Ostreida</taxon>
        <taxon>Ostreoidea</taxon>
        <taxon>Ostreidae</taxon>
        <taxon>Crassostrea</taxon>
    </lineage>
</organism>
<dbReference type="RefSeq" id="XP_022302895.1">
    <property type="nucleotide sequence ID" value="XM_022447187.1"/>
</dbReference>
<sequence length="181" mass="19867">MATGSLCVLSLLIVLTEFLEAGCVKYSDIYNSYYYQHMTVTLYTAIIRLLGFIALIIFFCCIRRRCLAAADTVVQSGNNMTVVTSNKASGGYINTAAFPLGTQTSYPQYPYPPQQAAPPSGYPQHNYLLHHAGPPVEYSKNKDMPQQSAPPAGYPQNSDRPQGSAADIQQPQPYTECELPT</sequence>
<feature type="chain" id="PRO_5034901944" evidence="3">
    <location>
        <begin position="22"/>
        <end position="181"/>
    </location>
</feature>
<keyword evidence="3" id="KW-0732">Signal</keyword>
<keyword evidence="2" id="KW-1133">Transmembrane helix</keyword>
<dbReference type="GeneID" id="111110615"/>
<dbReference type="AlphaFoldDB" id="A0A8B8BHP4"/>
<keyword evidence="2" id="KW-0472">Membrane</keyword>
<reference evidence="5" key="1">
    <citation type="submission" date="2025-08" db="UniProtKB">
        <authorList>
            <consortium name="RefSeq"/>
        </authorList>
    </citation>
    <scope>IDENTIFICATION</scope>
    <source>
        <tissue evidence="5">Whole sample</tissue>
    </source>
</reference>
<proteinExistence type="predicted"/>
<evidence type="ECO:0000256" key="2">
    <source>
        <dbReference type="SAM" id="Phobius"/>
    </source>
</evidence>
<accession>A0A8B8BHP4</accession>
<feature type="compositionally biased region" description="Polar residues" evidence="1">
    <location>
        <begin position="144"/>
        <end position="173"/>
    </location>
</feature>
<protein>
    <submittedName>
        <fullName evidence="5">Uncharacterized protein LOC111110615 isoform X3</fullName>
    </submittedName>
</protein>
<keyword evidence="4" id="KW-1185">Reference proteome</keyword>
<dbReference type="Proteomes" id="UP000694844">
    <property type="component" value="Chromosome 8"/>
</dbReference>